<evidence type="ECO:0000313" key="4">
    <source>
        <dbReference type="EMBL" id="CZT21124.1"/>
    </source>
</evidence>
<proteinExistence type="predicted"/>
<dbReference type="InterPro" id="IPR053181">
    <property type="entry name" value="EcdB-like_regulator"/>
</dbReference>
<dbReference type="AlphaFoldDB" id="A0A2D3VE73"/>
<reference evidence="4 5" key="1">
    <citation type="submission" date="2016-03" db="EMBL/GenBank/DDBJ databases">
        <authorList>
            <person name="Ploux O."/>
        </authorList>
    </citation>
    <scope>NUCLEOTIDE SEQUENCE [LARGE SCALE GENOMIC DNA]</scope>
    <source>
        <strain evidence="4 5">URUG2</strain>
    </source>
</reference>
<dbReference type="PROSITE" id="PS50048">
    <property type="entry name" value="ZN2_CY6_FUNGAL_2"/>
    <property type="match status" value="1"/>
</dbReference>
<dbReference type="GO" id="GO:0008270">
    <property type="term" value="F:zinc ion binding"/>
    <property type="evidence" value="ECO:0007669"/>
    <property type="project" value="InterPro"/>
</dbReference>
<dbReference type="InterPro" id="IPR036864">
    <property type="entry name" value="Zn2-C6_fun-type_DNA-bd_sf"/>
</dbReference>
<evidence type="ECO:0000256" key="2">
    <source>
        <dbReference type="SAM" id="MobiDB-lite"/>
    </source>
</evidence>
<dbReference type="Gene3D" id="4.10.240.10">
    <property type="entry name" value="Zn(2)-C6 fungal-type DNA-binding domain"/>
    <property type="match status" value="1"/>
</dbReference>
<name>A0A2D3VE73_9PEZI</name>
<evidence type="ECO:0000256" key="1">
    <source>
        <dbReference type="ARBA" id="ARBA00023242"/>
    </source>
</evidence>
<dbReference type="PROSITE" id="PS00463">
    <property type="entry name" value="ZN2_CY6_FUNGAL_1"/>
    <property type="match status" value="1"/>
</dbReference>
<dbReference type="GeneID" id="35602109"/>
<dbReference type="InterPro" id="IPR001138">
    <property type="entry name" value="Zn2Cys6_DnaBD"/>
</dbReference>
<dbReference type="OrthoDB" id="3944708at2759"/>
<dbReference type="Pfam" id="PF00172">
    <property type="entry name" value="Zn_clus"/>
    <property type="match status" value="1"/>
</dbReference>
<dbReference type="STRING" id="112498.A0A2D3VE73"/>
<evidence type="ECO:0000259" key="3">
    <source>
        <dbReference type="PROSITE" id="PS50048"/>
    </source>
</evidence>
<dbReference type="Proteomes" id="UP000225277">
    <property type="component" value="Unassembled WGS sequence"/>
</dbReference>
<dbReference type="EMBL" id="FJUY01000010">
    <property type="protein sequence ID" value="CZT21124.1"/>
    <property type="molecule type" value="Genomic_DNA"/>
</dbReference>
<dbReference type="RefSeq" id="XP_023628013.1">
    <property type="nucleotide sequence ID" value="XM_023772245.1"/>
</dbReference>
<dbReference type="GO" id="GO:0000981">
    <property type="term" value="F:DNA-binding transcription factor activity, RNA polymerase II-specific"/>
    <property type="evidence" value="ECO:0007669"/>
    <property type="project" value="InterPro"/>
</dbReference>
<gene>
    <name evidence="4" type="ORF">RCC_06985</name>
</gene>
<dbReference type="PANTHER" id="PTHR47785">
    <property type="entry name" value="ZN(II)2CYS6 TRANSCRIPTION FACTOR (EUROFUNG)-RELATED-RELATED"/>
    <property type="match status" value="1"/>
</dbReference>
<feature type="compositionally biased region" description="Polar residues" evidence="2">
    <location>
        <begin position="82"/>
        <end position="96"/>
    </location>
</feature>
<sequence length="191" mass="21723">MSSYAQQYGPGQVWYYEEPPRSAPPPAPVVPVRYSHHSGDLYNQPPVYNNYAPADPVHPIQSSTTSFGTPTTPFDTPAPSFDNSTTSARQTTSPVSGSDRRRYRIKRIRTACEECRKRKQRCDGSEYCGPCVEQGTHCRYRDIPPAKKDAMIQKMLQLVEQHSEYLESITEDIDGINRSLRDVEKRLPKQK</sequence>
<dbReference type="CDD" id="cd00067">
    <property type="entry name" value="GAL4"/>
    <property type="match status" value="1"/>
</dbReference>
<dbReference type="SUPFAM" id="SSF57701">
    <property type="entry name" value="Zn2/Cys6 DNA-binding domain"/>
    <property type="match status" value="1"/>
</dbReference>
<evidence type="ECO:0000313" key="5">
    <source>
        <dbReference type="Proteomes" id="UP000225277"/>
    </source>
</evidence>
<keyword evidence="1" id="KW-0539">Nucleus</keyword>
<feature type="domain" description="Zn(2)-C6 fungal-type" evidence="3">
    <location>
        <begin position="111"/>
        <end position="140"/>
    </location>
</feature>
<protein>
    <recommendedName>
        <fullName evidence="3">Zn(2)-C6 fungal-type domain-containing protein</fullName>
    </recommendedName>
</protein>
<organism evidence="4 5">
    <name type="scientific">Ramularia collo-cygni</name>
    <dbReference type="NCBI Taxonomy" id="112498"/>
    <lineage>
        <taxon>Eukaryota</taxon>
        <taxon>Fungi</taxon>
        <taxon>Dikarya</taxon>
        <taxon>Ascomycota</taxon>
        <taxon>Pezizomycotina</taxon>
        <taxon>Dothideomycetes</taxon>
        <taxon>Dothideomycetidae</taxon>
        <taxon>Mycosphaerellales</taxon>
        <taxon>Mycosphaerellaceae</taxon>
        <taxon>Ramularia</taxon>
    </lineage>
</organism>
<feature type="region of interest" description="Disordered" evidence="2">
    <location>
        <begin position="1"/>
        <end position="99"/>
    </location>
</feature>
<feature type="compositionally biased region" description="Low complexity" evidence="2">
    <location>
        <begin position="62"/>
        <end position="81"/>
    </location>
</feature>
<keyword evidence="5" id="KW-1185">Reference proteome</keyword>
<dbReference type="SMART" id="SM00066">
    <property type="entry name" value="GAL4"/>
    <property type="match status" value="1"/>
</dbReference>
<accession>A0A2D3VE73</accession>